<evidence type="ECO:0000256" key="5">
    <source>
        <dbReference type="ARBA" id="ARBA00022970"/>
    </source>
</evidence>
<dbReference type="Proteomes" id="UP000035682">
    <property type="component" value="Unplaced"/>
</dbReference>
<keyword evidence="8" id="KW-0472">Membrane</keyword>
<dbReference type="NCBIfam" id="TIGR00798">
    <property type="entry name" value="mtc"/>
    <property type="match status" value="1"/>
</dbReference>
<dbReference type="RefSeq" id="XP_024505617.1">
    <property type="nucleotide sequence ID" value="XM_024651995.1"/>
</dbReference>
<keyword evidence="6" id="KW-1133">Transmembrane helix</keyword>
<evidence type="ECO:0000256" key="4">
    <source>
        <dbReference type="ARBA" id="ARBA00022692"/>
    </source>
</evidence>
<dbReference type="WBParaSite" id="SRAE_2000108600.1">
    <property type="protein sequence ID" value="SRAE_2000108600.1"/>
    <property type="gene ID" value="WBGene00261287"/>
</dbReference>
<comment type="subcellular location">
    <subcellularLocation>
        <location evidence="1 9">Mitochondrion membrane</location>
        <topology evidence="1 9">Multi-pass membrane protein</topology>
    </subcellularLocation>
</comment>
<evidence type="ECO:0000313" key="10">
    <source>
        <dbReference type="EMBL" id="CEF66417.1"/>
    </source>
</evidence>
<dbReference type="STRING" id="34506.A0A090L9I9"/>
<sequence>MPLDIMIIFLNDMHLSENSLAQNFKYKYLILFKMNILTIRMSELVQTLVNRPDITKPRYDQSTYINRARHFFAITNPLNLFVSDKKLDECKVIVDNYKKGIVSDKLTVDELWKAKTLYDSAFHAETGEKTFILGRMSSQMPMNMVITGGMLAFYKSAPSVIFWQWTNQSYNAIVNYCNRSGGSSDDGSVEDNSVGTIISSYCAATGGALSAALGLNAIVKRGNFPPLIGRMVPFAAVALANSINIPMMRQKEFSEGIKLVDEKGVEVGTSTKVARYAIPMVIFSRVAMATPYMIATPLCMQKIEKTDWFKRNKWSSLPIQIGICGAILLFSTPLCCAIFPQMTSIEVSALEPEVKKKIEALPNPPKIVYYNKGL</sequence>
<evidence type="ECO:0000256" key="1">
    <source>
        <dbReference type="ARBA" id="ARBA00004225"/>
    </source>
</evidence>
<evidence type="ECO:0000256" key="2">
    <source>
        <dbReference type="ARBA" id="ARBA00005974"/>
    </source>
</evidence>
<gene>
    <name evidence="10 12 13" type="ORF">SRAE_2000108600</name>
</gene>
<dbReference type="eggNOG" id="KOG3767">
    <property type="taxonomic scope" value="Eukaryota"/>
</dbReference>
<keyword evidence="7 9" id="KW-0496">Mitochondrion</keyword>
<evidence type="ECO:0000313" key="11">
    <source>
        <dbReference type="Proteomes" id="UP000035682"/>
    </source>
</evidence>
<dbReference type="CTD" id="36378781"/>
<evidence type="ECO:0000256" key="3">
    <source>
        <dbReference type="ARBA" id="ARBA00022448"/>
    </source>
</evidence>
<dbReference type="OMA" id="GRVRHCA"/>
<reference evidence="10 11" key="1">
    <citation type="submission" date="2014-09" db="EMBL/GenBank/DDBJ databases">
        <authorList>
            <person name="Martin A.A."/>
        </authorList>
    </citation>
    <scope>NUCLEOTIDE SEQUENCE</scope>
    <source>
        <strain evidence="11">ED321</strain>
        <strain evidence="10">ED321 Heterogonic</strain>
    </source>
</reference>
<dbReference type="InterPro" id="IPR004686">
    <property type="entry name" value="Mtc"/>
</dbReference>
<dbReference type="GO" id="GO:0140300">
    <property type="term" value="P:serine import into mitochondrion"/>
    <property type="evidence" value="ECO:0007669"/>
    <property type="project" value="TreeGrafter"/>
</dbReference>
<evidence type="ECO:0000313" key="12">
    <source>
        <dbReference type="WBParaSite" id="SRAE_2000108600.1"/>
    </source>
</evidence>
<dbReference type="PANTHER" id="PTHR11153:SF8">
    <property type="entry name" value="SIDEROFLEXIN-1"/>
    <property type="match status" value="1"/>
</dbReference>
<keyword evidence="4" id="KW-0812">Transmembrane</keyword>
<keyword evidence="11" id="KW-1185">Reference proteome</keyword>
<name>A0A090L9I9_STRRB</name>
<evidence type="ECO:0000256" key="7">
    <source>
        <dbReference type="ARBA" id="ARBA00023128"/>
    </source>
</evidence>
<dbReference type="AlphaFoldDB" id="A0A090L9I9"/>
<dbReference type="GeneID" id="36378781"/>
<organism evidence="10">
    <name type="scientific">Strongyloides ratti</name>
    <name type="common">Parasitic roundworm</name>
    <dbReference type="NCBI Taxonomy" id="34506"/>
    <lineage>
        <taxon>Eukaryota</taxon>
        <taxon>Metazoa</taxon>
        <taxon>Ecdysozoa</taxon>
        <taxon>Nematoda</taxon>
        <taxon>Chromadorea</taxon>
        <taxon>Rhabditida</taxon>
        <taxon>Tylenchina</taxon>
        <taxon>Panagrolaimomorpha</taxon>
        <taxon>Strongyloidoidea</taxon>
        <taxon>Strongyloididae</taxon>
        <taxon>Strongyloides</taxon>
    </lineage>
</organism>
<keyword evidence="3" id="KW-0813">Transport</keyword>
<dbReference type="EMBL" id="LN609529">
    <property type="protein sequence ID" value="CEF66417.1"/>
    <property type="molecule type" value="Genomic_DNA"/>
</dbReference>
<protein>
    <recommendedName>
        <fullName evidence="9">Sidoreflexin</fullName>
    </recommendedName>
</protein>
<evidence type="ECO:0000256" key="8">
    <source>
        <dbReference type="ARBA" id="ARBA00023136"/>
    </source>
</evidence>
<dbReference type="GO" id="GO:0015075">
    <property type="term" value="F:monoatomic ion transmembrane transporter activity"/>
    <property type="evidence" value="ECO:0007669"/>
    <property type="project" value="InterPro"/>
</dbReference>
<reference evidence="12" key="2">
    <citation type="submission" date="2020-12" db="UniProtKB">
        <authorList>
            <consortium name="WormBaseParasite"/>
        </authorList>
    </citation>
    <scope>IDENTIFICATION</scope>
</reference>
<evidence type="ECO:0000256" key="9">
    <source>
        <dbReference type="RuleBase" id="RU362000"/>
    </source>
</evidence>
<evidence type="ECO:0000256" key="6">
    <source>
        <dbReference type="ARBA" id="ARBA00022989"/>
    </source>
</evidence>
<dbReference type="PANTHER" id="PTHR11153">
    <property type="entry name" value="SIDEROFLEXIN"/>
    <property type="match status" value="1"/>
</dbReference>
<dbReference type="GO" id="GO:0005743">
    <property type="term" value="C:mitochondrial inner membrane"/>
    <property type="evidence" value="ECO:0007669"/>
    <property type="project" value="TreeGrafter"/>
</dbReference>
<proteinExistence type="inferred from homology"/>
<dbReference type="OrthoDB" id="6608471at2759"/>
<comment type="similarity">
    <text evidence="2 9">Belongs to the sideroflexin family.</text>
</comment>
<keyword evidence="5" id="KW-0029">Amino-acid transport</keyword>
<dbReference type="Pfam" id="PF03820">
    <property type="entry name" value="SFXNs"/>
    <property type="match status" value="1"/>
</dbReference>
<dbReference type="WormBase" id="SRAE_2000108600">
    <property type="protein sequence ID" value="SRP11108"/>
    <property type="gene ID" value="WBGene00261287"/>
</dbReference>
<evidence type="ECO:0000313" key="13">
    <source>
        <dbReference type="WormBase" id="SRAE_2000108600"/>
    </source>
</evidence>
<accession>A0A090L9I9</accession>